<dbReference type="SUPFAM" id="SSF46785">
    <property type="entry name" value="Winged helix' DNA-binding domain"/>
    <property type="match status" value="1"/>
</dbReference>
<dbReference type="SMART" id="SM00339">
    <property type="entry name" value="FH"/>
    <property type="match status" value="1"/>
</dbReference>
<dbReference type="RefSeq" id="XP_028133672.2">
    <property type="nucleotide sequence ID" value="XM_028277871.2"/>
</dbReference>
<evidence type="ECO:0000256" key="2">
    <source>
        <dbReference type="ARBA" id="ARBA00023015"/>
    </source>
</evidence>
<evidence type="ECO:0000256" key="7">
    <source>
        <dbReference type="SAM" id="MobiDB-lite"/>
    </source>
</evidence>
<dbReference type="GeneID" id="114328895"/>
<evidence type="ECO:0000256" key="1">
    <source>
        <dbReference type="ARBA" id="ARBA00004123"/>
    </source>
</evidence>
<dbReference type="Proteomes" id="UP001652700">
    <property type="component" value="Unplaced"/>
</dbReference>
<evidence type="ECO:0000259" key="8">
    <source>
        <dbReference type="PROSITE" id="PS50039"/>
    </source>
</evidence>
<dbReference type="PROSITE" id="PS50039">
    <property type="entry name" value="FORK_HEAD_3"/>
    <property type="match status" value="1"/>
</dbReference>
<evidence type="ECO:0000256" key="3">
    <source>
        <dbReference type="ARBA" id="ARBA00023125"/>
    </source>
</evidence>
<keyword evidence="2" id="KW-0805">Transcription regulation</keyword>
<dbReference type="Pfam" id="PF00250">
    <property type="entry name" value="Forkhead"/>
    <property type="match status" value="1"/>
</dbReference>
<keyword evidence="5 6" id="KW-0539">Nucleus</keyword>
<dbReference type="PROSITE" id="PS00658">
    <property type="entry name" value="FORK_HEAD_2"/>
    <property type="match status" value="1"/>
</dbReference>
<feature type="region of interest" description="Disordered" evidence="7">
    <location>
        <begin position="113"/>
        <end position="136"/>
    </location>
</feature>
<accession>A0ABM5IIL1</accession>
<dbReference type="PRINTS" id="PR00053">
    <property type="entry name" value="FORKHEAD"/>
</dbReference>
<evidence type="ECO:0000256" key="6">
    <source>
        <dbReference type="PROSITE-ProRule" id="PRU00089"/>
    </source>
</evidence>
<protein>
    <recommendedName>
        <fullName evidence="8">Fork-head domain-containing protein</fullName>
    </recommendedName>
</protein>
<dbReference type="EnsemblMetazoa" id="XM_028277871.2">
    <property type="protein sequence ID" value="XP_028133672.2"/>
    <property type="gene ID" value="LOC114328895"/>
</dbReference>
<dbReference type="InterPro" id="IPR047119">
    <property type="entry name" value="FOXN2/3-like"/>
</dbReference>
<keyword evidence="10" id="KW-1185">Reference proteome</keyword>
<dbReference type="CDD" id="cd00059">
    <property type="entry name" value="FH_FOX"/>
    <property type="match status" value="1"/>
</dbReference>
<dbReference type="PANTHER" id="PTHR13962">
    <property type="entry name" value="FORKHEAD BOX PROTEIN N3-LIKE PROTEIN-RELATED"/>
    <property type="match status" value="1"/>
</dbReference>
<keyword evidence="3 6" id="KW-0238">DNA-binding</keyword>
<dbReference type="InterPro" id="IPR001766">
    <property type="entry name" value="Fork_head_dom"/>
</dbReference>
<proteinExistence type="predicted"/>
<sequence length="416" mass="46821">MDNNMIIRNYLDENLTPTKIEYIDPSDNGRVVSQSYGPQTLHPSSDRMNCSFPISFPEISIKTEEDIKSEVQEKVVLVNGCWDTTNRIPNIVVEMHVNTKDINGLNNCTLKNGDFDSPRDVTSPSPRGSDSGIESDCTEGSLSWLLNYKIQELPPVPDATATETVNRNVNLIQDNYSIRPQIVQVPTIVKPCDAKGNCSHSCRYSGQKKPPFTYTELIEYALSVKGELTVSGIYQWISDHFPFYKQNDDRWKNSVRHNLSINPHFRKGGKAVQGAGHLWTIAQRDAQKCAQIKQRISQFFQNFYADSHSTPQDPLEKELEAATQSILGEINPSYTIQTSRSNTIEVEYVNIEESTNGLEDFLAPPVSKEDIVNECGLGNDIFITDINPNVLGLNLAEVEGMADTYEDVFEYYTTKE</sequence>
<comment type="subcellular location">
    <subcellularLocation>
        <location evidence="1 6">Nucleus</location>
    </subcellularLocation>
</comment>
<dbReference type="InterPro" id="IPR036388">
    <property type="entry name" value="WH-like_DNA-bd_sf"/>
</dbReference>
<evidence type="ECO:0000313" key="9">
    <source>
        <dbReference type="EnsemblMetazoa" id="XP_028133672.2"/>
    </source>
</evidence>
<reference evidence="9" key="1">
    <citation type="submission" date="2025-05" db="UniProtKB">
        <authorList>
            <consortium name="EnsemblMetazoa"/>
        </authorList>
    </citation>
    <scope>IDENTIFICATION</scope>
</reference>
<name>A0ABM5IIL1_DIAVI</name>
<evidence type="ECO:0000256" key="4">
    <source>
        <dbReference type="ARBA" id="ARBA00023163"/>
    </source>
</evidence>
<organism evidence="9 10">
    <name type="scientific">Diabrotica virgifera virgifera</name>
    <name type="common">western corn rootworm</name>
    <dbReference type="NCBI Taxonomy" id="50390"/>
    <lineage>
        <taxon>Eukaryota</taxon>
        <taxon>Metazoa</taxon>
        <taxon>Ecdysozoa</taxon>
        <taxon>Arthropoda</taxon>
        <taxon>Hexapoda</taxon>
        <taxon>Insecta</taxon>
        <taxon>Pterygota</taxon>
        <taxon>Neoptera</taxon>
        <taxon>Endopterygota</taxon>
        <taxon>Coleoptera</taxon>
        <taxon>Polyphaga</taxon>
        <taxon>Cucujiformia</taxon>
        <taxon>Chrysomeloidea</taxon>
        <taxon>Chrysomelidae</taxon>
        <taxon>Galerucinae</taxon>
        <taxon>Diabroticina</taxon>
        <taxon>Diabroticites</taxon>
        <taxon>Diabrotica</taxon>
    </lineage>
</organism>
<evidence type="ECO:0000256" key="5">
    <source>
        <dbReference type="ARBA" id="ARBA00023242"/>
    </source>
</evidence>
<evidence type="ECO:0000313" key="10">
    <source>
        <dbReference type="Proteomes" id="UP001652700"/>
    </source>
</evidence>
<keyword evidence="4" id="KW-0804">Transcription</keyword>
<feature type="domain" description="Fork-head" evidence="8">
    <location>
        <begin position="209"/>
        <end position="281"/>
    </location>
</feature>
<dbReference type="InterPro" id="IPR030456">
    <property type="entry name" value="TF_fork_head_CS_2"/>
</dbReference>
<dbReference type="PANTHER" id="PTHR13962:SF17">
    <property type="entry name" value="FORKHEAD BOX PROTEIN N4"/>
    <property type="match status" value="1"/>
</dbReference>
<feature type="DNA-binding region" description="Fork-head" evidence="6">
    <location>
        <begin position="209"/>
        <end position="281"/>
    </location>
</feature>
<dbReference type="Gene3D" id="1.10.10.10">
    <property type="entry name" value="Winged helix-like DNA-binding domain superfamily/Winged helix DNA-binding domain"/>
    <property type="match status" value="1"/>
</dbReference>
<dbReference type="InterPro" id="IPR036390">
    <property type="entry name" value="WH_DNA-bd_sf"/>
</dbReference>